<dbReference type="Gene3D" id="3.40.50.2300">
    <property type="match status" value="2"/>
</dbReference>
<protein>
    <recommendedName>
        <fullName evidence="2">histidine kinase</fullName>
        <ecNumber evidence="2">2.7.13.3</ecNumber>
    </recommendedName>
</protein>
<comment type="catalytic activity">
    <reaction evidence="1">
        <text>ATP + protein L-histidine = ADP + protein N-phospho-L-histidine.</text>
        <dbReference type="EC" id="2.7.13.3"/>
    </reaction>
</comment>
<evidence type="ECO:0000259" key="5">
    <source>
        <dbReference type="PROSITE" id="PS50109"/>
    </source>
</evidence>
<dbReference type="Gene3D" id="3.30.450.20">
    <property type="entry name" value="PAS domain"/>
    <property type="match status" value="1"/>
</dbReference>
<reference evidence="7 8" key="1">
    <citation type="submission" date="2016-11" db="EMBL/GenBank/DDBJ databases">
        <authorList>
            <person name="Varghese N."/>
            <person name="Submissions S."/>
        </authorList>
    </citation>
    <scope>NUCLEOTIDE SEQUENCE [LARGE SCALE GENOMIC DNA]</scope>
    <source>
        <strain evidence="7 8">DSM 17919</strain>
    </source>
</reference>
<dbReference type="CDD" id="cd00075">
    <property type="entry name" value="HATPase"/>
    <property type="match status" value="1"/>
</dbReference>
<keyword evidence="4" id="KW-1133">Transmembrane helix</keyword>
<dbReference type="PANTHER" id="PTHR43065:SF47">
    <property type="match status" value="1"/>
</dbReference>
<dbReference type="AlphaFoldDB" id="A0A8G2C6M3"/>
<feature type="transmembrane region" description="Helical" evidence="4">
    <location>
        <begin position="348"/>
        <end position="368"/>
    </location>
</feature>
<evidence type="ECO:0000256" key="4">
    <source>
        <dbReference type="SAM" id="Phobius"/>
    </source>
</evidence>
<dbReference type="InterPro" id="IPR036097">
    <property type="entry name" value="HisK_dim/P_sf"/>
</dbReference>
<dbReference type="InterPro" id="IPR000014">
    <property type="entry name" value="PAS"/>
</dbReference>
<dbReference type="InterPro" id="IPR013655">
    <property type="entry name" value="PAS_fold_3"/>
</dbReference>
<dbReference type="RefSeq" id="WP_020001210.1">
    <property type="nucleotide sequence ID" value="NZ_CP192219.1"/>
</dbReference>
<dbReference type="CDD" id="cd00130">
    <property type="entry name" value="PAS"/>
    <property type="match status" value="1"/>
</dbReference>
<keyword evidence="4" id="KW-0812">Transmembrane</keyword>
<dbReference type="SUPFAM" id="SSF55874">
    <property type="entry name" value="ATPase domain of HSP90 chaperone/DNA topoisomerase II/histidine kinase"/>
    <property type="match status" value="1"/>
</dbReference>
<name>A0A8G2C6M3_9BACT</name>
<dbReference type="Gene3D" id="1.10.287.130">
    <property type="match status" value="1"/>
</dbReference>
<dbReference type="EC" id="2.7.13.3" evidence="2"/>
<keyword evidence="3" id="KW-0597">Phosphoprotein</keyword>
<dbReference type="PROSITE" id="PS50112">
    <property type="entry name" value="PAS"/>
    <property type="match status" value="1"/>
</dbReference>
<feature type="domain" description="PAS" evidence="6">
    <location>
        <begin position="411"/>
        <end position="458"/>
    </location>
</feature>
<comment type="caution">
    <text evidence="7">The sequence shown here is derived from an EMBL/GenBank/DDBJ whole genome shotgun (WGS) entry which is preliminary data.</text>
</comment>
<feature type="domain" description="Histidine kinase" evidence="5">
    <location>
        <begin position="557"/>
        <end position="791"/>
    </location>
</feature>
<evidence type="ECO:0000313" key="8">
    <source>
        <dbReference type="Proteomes" id="UP000184001"/>
    </source>
</evidence>
<dbReference type="InterPro" id="IPR003594">
    <property type="entry name" value="HATPase_dom"/>
</dbReference>
<dbReference type="SUPFAM" id="SSF55785">
    <property type="entry name" value="PYP-like sensor domain (PAS domain)"/>
    <property type="match status" value="1"/>
</dbReference>
<evidence type="ECO:0000313" key="7">
    <source>
        <dbReference type="EMBL" id="SHI47728.1"/>
    </source>
</evidence>
<dbReference type="EMBL" id="FQZR01000002">
    <property type="protein sequence ID" value="SHI47728.1"/>
    <property type="molecule type" value="Genomic_DNA"/>
</dbReference>
<dbReference type="GO" id="GO:0000155">
    <property type="term" value="F:phosphorelay sensor kinase activity"/>
    <property type="evidence" value="ECO:0007669"/>
    <property type="project" value="InterPro"/>
</dbReference>
<dbReference type="Proteomes" id="UP000184001">
    <property type="component" value="Unassembled WGS sequence"/>
</dbReference>
<dbReference type="InterPro" id="IPR004358">
    <property type="entry name" value="Sig_transdc_His_kin-like_C"/>
</dbReference>
<keyword evidence="4" id="KW-0472">Membrane</keyword>
<dbReference type="Pfam" id="PF02518">
    <property type="entry name" value="HATPase_c"/>
    <property type="match status" value="1"/>
</dbReference>
<dbReference type="Pfam" id="PF08447">
    <property type="entry name" value="PAS_3"/>
    <property type="match status" value="1"/>
</dbReference>
<sequence length="797" mass="90104">MKRCQLSVSVILLGMIWTVLVMLPSSLHAQNEPRHVLLLNSYHQRMTWVKNLTRAVENVLEPEKNNLILHIENMDAKLVFSREYFIAYKKLLAERYKGISFSVIISSDNYAFDFLRFHRDDLWPDIPVVFCGVADLEPYMLKAVSSFTGIEEAPSPRTTVEQMLRNHPNIKKIFVINDHLKTGNSWRRYILKELMDLESRVIIEHNIKEPIDRLHQRLLSLGDDTAVLLGVYFRDNGGQFLTFEKAGDLLTEGLSIPVYCLLAFNLRKGVIGGDVISGYFQGESAAKMAKRILAGTDVNSIPVIRAGANKFMFRYPELQRWNIAEDSLPKGSIILERPVSFFTVYRKYIIIVGIIIGVLFLIVLLQMMHIARRRIVEKELRKSRRQFSVLLKNMPGMAYRSVFGSNWLMRFVSDGSKELVGYSPEELLKDEGVSFSSLIVNEDRENARKTIDEQLEHSDNFSIEYRLQSSSGKVRNVLERGRYVKESEEEPVVEGFITDVTNLKNTQAELAALNQELEDRVQRRTAELETSLTNLRTAHKQLIEAEKLASLGGLVAGIAHEINTPLGIGLTSTTYLQERLATLENEYKAGSFKRSTLEKFMQVADEGLAAAVTNLSRAASLVQNFKQVAVDQTSEVLREVTLYEYLGKVLASLRPRWKHSSHTIELHAAEEAKETIVKTYPGVIMQIMSNLINNSLIHGFEEMENGVVKILLSRTNGDICIDYQDNGKGMTPEQKQRIFEPFFTTKMGSGGSGLGMHIVWNLVTRKLGGVIECHSEVGQGAKFIITFPISSDSGTKG</sequence>
<dbReference type="Gene3D" id="3.30.565.10">
    <property type="entry name" value="Histidine kinase-like ATPase, C-terminal domain"/>
    <property type="match status" value="1"/>
</dbReference>
<dbReference type="SUPFAM" id="SSF47384">
    <property type="entry name" value="Homodimeric domain of signal transducing histidine kinase"/>
    <property type="match status" value="1"/>
</dbReference>
<gene>
    <name evidence="7" type="ORF">SAMN05660830_00069</name>
</gene>
<dbReference type="NCBIfam" id="TIGR00229">
    <property type="entry name" value="sensory_box"/>
    <property type="match status" value="1"/>
</dbReference>
<organism evidence="7 8">
    <name type="scientific">Halodesulfovibrio aestuarii</name>
    <dbReference type="NCBI Taxonomy" id="126333"/>
    <lineage>
        <taxon>Bacteria</taxon>
        <taxon>Pseudomonadati</taxon>
        <taxon>Thermodesulfobacteriota</taxon>
        <taxon>Desulfovibrionia</taxon>
        <taxon>Desulfovibrionales</taxon>
        <taxon>Desulfovibrionaceae</taxon>
        <taxon>Halodesulfovibrio</taxon>
    </lineage>
</organism>
<dbReference type="InterPro" id="IPR005467">
    <property type="entry name" value="His_kinase_dom"/>
</dbReference>
<evidence type="ECO:0000259" key="6">
    <source>
        <dbReference type="PROSITE" id="PS50112"/>
    </source>
</evidence>
<accession>A0A8G2C6M3</accession>
<dbReference type="InterPro" id="IPR036890">
    <property type="entry name" value="HATPase_C_sf"/>
</dbReference>
<evidence type="ECO:0000256" key="1">
    <source>
        <dbReference type="ARBA" id="ARBA00000085"/>
    </source>
</evidence>
<dbReference type="PANTHER" id="PTHR43065">
    <property type="entry name" value="SENSOR HISTIDINE KINASE"/>
    <property type="match status" value="1"/>
</dbReference>
<dbReference type="InterPro" id="IPR003661">
    <property type="entry name" value="HisK_dim/P_dom"/>
</dbReference>
<dbReference type="SMART" id="SM00387">
    <property type="entry name" value="HATPase_c"/>
    <property type="match status" value="1"/>
</dbReference>
<evidence type="ECO:0000256" key="3">
    <source>
        <dbReference type="ARBA" id="ARBA00022553"/>
    </source>
</evidence>
<dbReference type="InterPro" id="IPR035965">
    <property type="entry name" value="PAS-like_dom_sf"/>
</dbReference>
<dbReference type="CDD" id="cd00082">
    <property type="entry name" value="HisKA"/>
    <property type="match status" value="1"/>
</dbReference>
<evidence type="ECO:0000256" key="2">
    <source>
        <dbReference type="ARBA" id="ARBA00012438"/>
    </source>
</evidence>
<dbReference type="PRINTS" id="PR00344">
    <property type="entry name" value="BCTRLSENSOR"/>
</dbReference>
<proteinExistence type="predicted"/>
<dbReference type="PROSITE" id="PS50109">
    <property type="entry name" value="HIS_KIN"/>
    <property type="match status" value="1"/>
</dbReference>